<dbReference type="Proteomes" id="UP001253545">
    <property type="component" value="Unassembled WGS sequence"/>
</dbReference>
<keyword evidence="2" id="KW-0812">Transmembrane</keyword>
<dbReference type="Pfam" id="PF07494">
    <property type="entry name" value="Reg_prop"/>
    <property type="match status" value="4"/>
</dbReference>
<organism evidence="4 5">
    <name type="scientific">Glaciecola petra</name>
    <dbReference type="NCBI Taxonomy" id="3075602"/>
    <lineage>
        <taxon>Bacteria</taxon>
        <taxon>Pseudomonadati</taxon>
        <taxon>Pseudomonadota</taxon>
        <taxon>Gammaproteobacteria</taxon>
        <taxon>Alteromonadales</taxon>
        <taxon>Alteromonadaceae</taxon>
        <taxon>Glaciecola</taxon>
    </lineage>
</organism>
<comment type="caution">
    <text evidence="4">The sequence shown here is derived from an EMBL/GenBank/DDBJ whole genome shotgun (WGS) entry which is preliminary data.</text>
</comment>
<keyword evidence="5" id="KW-1185">Reference proteome</keyword>
<dbReference type="EMBL" id="JAVRHX010000003">
    <property type="protein sequence ID" value="MDT0595615.1"/>
    <property type="molecule type" value="Genomic_DNA"/>
</dbReference>
<evidence type="ECO:0000256" key="2">
    <source>
        <dbReference type="SAM" id="Phobius"/>
    </source>
</evidence>
<dbReference type="Pfam" id="PF00990">
    <property type="entry name" value="GGDEF"/>
    <property type="match status" value="1"/>
</dbReference>
<dbReference type="InterPro" id="IPR011110">
    <property type="entry name" value="Reg_prop"/>
</dbReference>
<dbReference type="PANTHER" id="PTHR43547:SF2">
    <property type="entry name" value="HYBRID SIGNAL TRANSDUCTION HISTIDINE KINASE C"/>
    <property type="match status" value="1"/>
</dbReference>
<reference evidence="4 5" key="1">
    <citation type="submission" date="2023-09" db="EMBL/GenBank/DDBJ databases">
        <authorList>
            <person name="Rey-Velasco X."/>
        </authorList>
    </citation>
    <scope>NUCLEOTIDE SEQUENCE [LARGE SCALE GENOMIC DNA]</scope>
    <source>
        <strain evidence="4 5">P117</strain>
    </source>
</reference>
<evidence type="ECO:0000259" key="3">
    <source>
        <dbReference type="PROSITE" id="PS50887"/>
    </source>
</evidence>
<keyword evidence="2" id="KW-0472">Membrane</keyword>
<proteinExistence type="predicted"/>
<dbReference type="SMART" id="SM00267">
    <property type="entry name" value="GGDEF"/>
    <property type="match status" value="1"/>
</dbReference>
<dbReference type="CDD" id="cd01949">
    <property type="entry name" value="GGDEF"/>
    <property type="match status" value="1"/>
</dbReference>
<keyword evidence="1" id="KW-0597">Phosphoprotein</keyword>
<dbReference type="Pfam" id="PF07495">
    <property type="entry name" value="Y_Y_Y"/>
    <property type="match status" value="1"/>
</dbReference>
<dbReference type="Gene3D" id="2.60.40.10">
    <property type="entry name" value="Immunoglobulins"/>
    <property type="match status" value="1"/>
</dbReference>
<dbReference type="CDD" id="cd00146">
    <property type="entry name" value="PKD"/>
    <property type="match status" value="1"/>
</dbReference>
<dbReference type="Gene3D" id="3.30.70.270">
    <property type="match status" value="1"/>
</dbReference>
<protein>
    <submittedName>
        <fullName evidence="4">Two-component regulator propeller domain-containing protein</fullName>
    </submittedName>
</protein>
<name>A0ABU2ZSM9_9ALTE</name>
<dbReference type="PANTHER" id="PTHR43547">
    <property type="entry name" value="TWO-COMPONENT HISTIDINE KINASE"/>
    <property type="match status" value="1"/>
</dbReference>
<evidence type="ECO:0000313" key="5">
    <source>
        <dbReference type="Proteomes" id="UP001253545"/>
    </source>
</evidence>
<sequence>MKINVLLHKPIQTTKILFFVCLAFLSPWLMGSADNIRFEKISTTNGLSQQSVIDIFQDSRGFLWFGTQEGLNKYDGIGFTAYITQFNDPTSISSPWIKSIAEDANGNIWTGTRNGVSVLDHKTNKFTRYLANGTRSSINDKEVRAVLRDSNNTMWVATKKGLNKFIPEENNFKQFNFPLLDGSHTDIWTLIEDFAGNLWLGTDRNGLLKFNIKTEQVSVVIPDFNTKDEGITSGIRSLYIDHEQVLWIGTFKQGLYRFDLKGPKLENFEDMIQMVAGFEDDSLNAIGQDAMQTLWIGTRNGLHYKKVGTEKFQLLQKNVQGKAGLTDSRIWSVFLDNTDVFWVGTFDGLNKWNTRTTQFDHYFKADGKANSLSSNITTMIGTHAGKMFVGNDAGLDIVDLSTSEVSKLPLQTDTQAGLIDDKVMSMLKVNDDEIWFGYRISGATKYNPIENLFTHYRYDNADENSIGANGITSIIKGTDGTIWFGTFNGGLNRYNRKTDNFTRYKFDADDISTLSSNKVMTLHESFDGKLWVGTWDAGLNVFVPKTETAFRMQRRLDDPDSLGANSILTIHEDSNRNIWVGTQGGGLNLLSAYNLDSGRITFEKLHTGNGMPSNVVYGVLEDEEGFLWASTNKALAKINRETKEIVNYTVSQGIQDNEFNSGSYHKDENGYLYFGGNEGVTRFNPAEVKPNPTPPPIELTHFQRLNKVFSVSESINQKSQAIEIRHTDYLIGFEFAALDFASPLNNNYKYKLEGFDTEWVEIRDVRRATYTNLPSGTYTFKVVASNSDGIWNNQGTSIELIVHPAPWLSWWAYTIYFLVTVIFGWRIRCYFHQKEVMQKQYQIELEHSVQERTAELREVNEKLLHISITDQLTGLHNRRHLSEVIIPRIDEISRRFGQNLIESSLTSESGPRLMALMFDLDGFKPINDNYGHYAGDKVIIQVANILKRECREHDIVIRWGGDEYMVVAEVDNLNEAQTLAERIRIAIAEHGFDVGLPNKFHLSSSLGFALFPFSHHAPQSLSWDQVHLLADKALYKSKEAGRNTWTGIVQIEKELPFSTLNSLVVNLDKAIKEKDVKVLRRRSQKSKPKKDNSFEN</sequence>
<dbReference type="PROSITE" id="PS50887">
    <property type="entry name" value="GGDEF"/>
    <property type="match status" value="1"/>
</dbReference>
<evidence type="ECO:0000313" key="4">
    <source>
        <dbReference type="EMBL" id="MDT0595615.1"/>
    </source>
</evidence>
<evidence type="ECO:0000256" key="1">
    <source>
        <dbReference type="ARBA" id="ARBA00022553"/>
    </source>
</evidence>
<accession>A0ABU2ZSM9</accession>
<dbReference type="Gene3D" id="2.130.10.10">
    <property type="entry name" value="YVTN repeat-like/Quinoprotein amine dehydrogenase"/>
    <property type="match status" value="2"/>
</dbReference>
<feature type="transmembrane region" description="Helical" evidence="2">
    <location>
        <begin position="807"/>
        <end position="827"/>
    </location>
</feature>
<dbReference type="InterPro" id="IPR015943">
    <property type="entry name" value="WD40/YVTN_repeat-like_dom_sf"/>
</dbReference>
<dbReference type="NCBIfam" id="TIGR00254">
    <property type="entry name" value="GGDEF"/>
    <property type="match status" value="1"/>
</dbReference>
<dbReference type="InterPro" id="IPR029787">
    <property type="entry name" value="Nucleotide_cyclase"/>
</dbReference>
<dbReference type="InterPro" id="IPR011123">
    <property type="entry name" value="Y_Y_Y"/>
</dbReference>
<feature type="domain" description="GGDEF" evidence="3">
    <location>
        <begin position="911"/>
        <end position="1050"/>
    </location>
</feature>
<keyword evidence="2" id="KW-1133">Transmembrane helix</keyword>
<dbReference type="SUPFAM" id="SSF55073">
    <property type="entry name" value="Nucleotide cyclase"/>
    <property type="match status" value="1"/>
</dbReference>
<dbReference type="InterPro" id="IPR013783">
    <property type="entry name" value="Ig-like_fold"/>
</dbReference>
<dbReference type="InterPro" id="IPR043128">
    <property type="entry name" value="Rev_trsase/Diguanyl_cyclase"/>
</dbReference>
<dbReference type="RefSeq" id="WP_311369136.1">
    <property type="nucleotide sequence ID" value="NZ_JAVRHX010000003.1"/>
</dbReference>
<gene>
    <name evidence="4" type="ORF">RM552_12225</name>
</gene>
<dbReference type="InterPro" id="IPR000160">
    <property type="entry name" value="GGDEF_dom"/>
</dbReference>
<dbReference type="SUPFAM" id="SSF63829">
    <property type="entry name" value="Calcium-dependent phosphotriesterase"/>
    <property type="match status" value="3"/>
</dbReference>